<dbReference type="Proteomes" id="UP000177697">
    <property type="component" value="Unassembled WGS sequence"/>
</dbReference>
<keyword evidence="2" id="KW-0902">Two-component regulatory system</keyword>
<dbReference type="InterPro" id="IPR011006">
    <property type="entry name" value="CheY-like_superfamily"/>
</dbReference>
<dbReference type="PANTHER" id="PTHR44591">
    <property type="entry name" value="STRESS RESPONSE REGULATOR PROTEIN 1"/>
    <property type="match status" value="1"/>
</dbReference>
<accession>A0A1G2V401</accession>
<sequence length="130" mass="14411">MNPDKKYKVIIVDDDDFLVNMYALKFGNSDIGVEACKSGEELLEKLKKPAGINLILLDIVMPGKSGIETLMEMRKSKLGENIPVIMLTNQSEENYINEAKKLGIAGYIIKSAAIPSEVLDEVLNTIRNPK</sequence>
<evidence type="ECO:0000256" key="2">
    <source>
        <dbReference type="ARBA" id="ARBA00023012"/>
    </source>
</evidence>
<evidence type="ECO:0000256" key="3">
    <source>
        <dbReference type="PROSITE-ProRule" id="PRU00169"/>
    </source>
</evidence>
<dbReference type="PANTHER" id="PTHR44591:SF14">
    <property type="entry name" value="PROTEIN PILG"/>
    <property type="match status" value="1"/>
</dbReference>
<dbReference type="EMBL" id="MHWW01000002">
    <property type="protein sequence ID" value="OHB16361.1"/>
    <property type="molecule type" value="Genomic_DNA"/>
</dbReference>
<keyword evidence="1 3" id="KW-0597">Phosphoprotein</keyword>
<dbReference type="PROSITE" id="PS50110">
    <property type="entry name" value="RESPONSE_REGULATORY"/>
    <property type="match status" value="1"/>
</dbReference>
<gene>
    <name evidence="5" type="ORF">A2431_01535</name>
</gene>
<dbReference type="SUPFAM" id="SSF52172">
    <property type="entry name" value="CheY-like"/>
    <property type="match status" value="1"/>
</dbReference>
<reference evidence="5 6" key="1">
    <citation type="journal article" date="2016" name="Nat. Commun.">
        <title>Thousands of microbial genomes shed light on interconnected biogeochemical processes in an aquifer system.</title>
        <authorList>
            <person name="Anantharaman K."/>
            <person name="Brown C.T."/>
            <person name="Hug L.A."/>
            <person name="Sharon I."/>
            <person name="Castelle C.J."/>
            <person name="Probst A.J."/>
            <person name="Thomas B.C."/>
            <person name="Singh A."/>
            <person name="Wilkins M.J."/>
            <person name="Karaoz U."/>
            <person name="Brodie E.L."/>
            <person name="Williams K.H."/>
            <person name="Hubbard S.S."/>
            <person name="Banfield J.F."/>
        </authorList>
    </citation>
    <scope>NUCLEOTIDE SEQUENCE [LARGE SCALE GENOMIC DNA]</scope>
</reference>
<comment type="caution">
    <text evidence="5">The sequence shown here is derived from an EMBL/GenBank/DDBJ whole genome shotgun (WGS) entry which is preliminary data.</text>
</comment>
<protein>
    <recommendedName>
        <fullName evidence="4">Response regulatory domain-containing protein</fullName>
    </recommendedName>
</protein>
<dbReference type="InterPro" id="IPR001789">
    <property type="entry name" value="Sig_transdc_resp-reg_receiver"/>
</dbReference>
<evidence type="ECO:0000313" key="5">
    <source>
        <dbReference type="EMBL" id="OHB16361.1"/>
    </source>
</evidence>
<feature type="domain" description="Response regulatory" evidence="4">
    <location>
        <begin position="8"/>
        <end position="125"/>
    </location>
</feature>
<dbReference type="Pfam" id="PF00072">
    <property type="entry name" value="Response_reg"/>
    <property type="match status" value="1"/>
</dbReference>
<organism evidence="5 6">
    <name type="scientific">Candidatus Zambryskibacteria bacterium RIFOXYC1_FULL_39_10</name>
    <dbReference type="NCBI Taxonomy" id="1802779"/>
    <lineage>
        <taxon>Bacteria</taxon>
        <taxon>Candidatus Zambryskiibacteriota</taxon>
    </lineage>
</organism>
<evidence type="ECO:0000259" key="4">
    <source>
        <dbReference type="PROSITE" id="PS50110"/>
    </source>
</evidence>
<name>A0A1G2V401_9BACT</name>
<evidence type="ECO:0000313" key="6">
    <source>
        <dbReference type="Proteomes" id="UP000177697"/>
    </source>
</evidence>
<dbReference type="Gene3D" id="3.40.50.2300">
    <property type="match status" value="1"/>
</dbReference>
<evidence type="ECO:0000256" key="1">
    <source>
        <dbReference type="ARBA" id="ARBA00022553"/>
    </source>
</evidence>
<dbReference type="SMART" id="SM00448">
    <property type="entry name" value="REC"/>
    <property type="match status" value="1"/>
</dbReference>
<dbReference type="InterPro" id="IPR050595">
    <property type="entry name" value="Bact_response_regulator"/>
</dbReference>
<feature type="modified residue" description="4-aspartylphosphate" evidence="3">
    <location>
        <position position="58"/>
    </location>
</feature>
<dbReference type="GO" id="GO:0000160">
    <property type="term" value="P:phosphorelay signal transduction system"/>
    <property type="evidence" value="ECO:0007669"/>
    <property type="project" value="UniProtKB-KW"/>
</dbReference>
<proteinExistence type="predicted"/>
<dbReference type="AlphaFoldDB" id="A0A1G2V401"/>